<dbReference type="EMBL" id="NUVX01000042">
    <property type="protein sequence ID" value="PFJ36440.1"/>
    <property type="molecule type" value="Genomic_DNA"/>
</dbReference>
<feature type="coiled-coil region" evidence="1">
    <location>
        <begin position="137"/>
        <end position="213"/>
    </location>
</feature>
<comment type="caution">
    <text evidence="2">The sequence shown here is derived from an EMBL/GenBank/DDBJ whole genome shotgun (WGS) entry which is preliminary data.</text>
</comment>
<dbReference type="Proteomes" id="UP000224003">
    <property type="component" value="Unassembled WGS sequence"/>
</dbReference>
<keyword evidence="1" id="KW-0175">Coiled coil</keyword>
<protein>
    <submittedName>
        <fullName evidence="2">Uncharacterized protein</fullName>
    </submittedName>
</protein>
<reference evidence="2 3" key="1">
    <citation type="submission" date="2017-09" db="EMBL/GenBank/DDBJ databases">
        <title>Large-scale bioinformatics analysis of Bacillus genomes uncovers conserved roles of natural products in bacterial physiology.</title>
        <authorList>
            <consortium name="Agbiome Team Llc"/>
            <person name="Bleich R.M."/>
            <person name="Grubbs K.J."/>
            <person name="Santa Maria K.C."/>
            <person name="Allen S.E."/>
            <person name="Farag S."/>
            <person name="Shank E.A."/>
            <person name="Bowers A."/>
        </authorList>
    </citation>
    <scope>NUCLEOTIDE SEQUENCE [LARGE SCALE GENOMIC DNA]</scope>
    <source>
        <strain evidence="2 3">AFS085496</strain>
    </source>
</reference>
<evidence type="ECO:0000313" key="3">
    <source>
        <dbReference type="Proteomes" id="UP000224003"/>
    </source>
</evidence>
<evidence type="ECO:0000256" key="1">
    <source>
        <dbReference type="SAM" id="Coils"/>
    </source>
</evidence>
<evidence type="ECO:0000313" key="2">
    <source>
        <dbReference type="EMBL" id="PFJ36440.1"/>
    </source>
</evidence>
<name>A0A9X6WK58_BACTU</name>
<proteinExistence type="predicted"/>
<sequence length="224" mass="25821">MTEVEWISIGPCAAKFEIEVPRLRVWCDKGLIEYDKRSTGRWIPSTEFPKIEKIKEIFSRGGNITFSDVKEELIKDNLFRELKTNAEEEQAINEMAATLEKAFERSGATAFFSTIATEFNSLTQKVDTLTEAFEKQNQMQKQLLLEDKSKMEKLEEDNAALKGLFQQFLTSDNDIKSAFAEYMKDKDSEREKQAELVAKLDRVESQLSEMKQSKGIFSRLFGKK</sequence>
<dbReference type="AlphaFoldDB" id="A0A9X6WK58"/>
<dbReference type="RefSeq" id="WP_098517177.1">
    <property type="nucleotide sequence ID" value="NZ_NUVX01000042.1"/>
</dbReference>
<organism evidence="2 3">
    <name type="scientific">Bacillus thuringiensis</name>
    <dbReference type="NCBI Taxonomy" id="1428"/>
    <lineage>
        <taxon>Bacteria</taxon>
        <taxon>Bacillati</taxon>
        <taxon>Bacillota</taxon>
        <taxon>Bacilli</taxon>
        <taxon>Bacillales</taxon>
        <taxon>Bacillaceae</taxon>
        <taxon>Bacillus</taxon>
        <taxon>Bacillus cereus group</taxon>
    </lineage>
</organism>
<accession>A0A9X6WK58</accession>
<gene>
    <name evidence="2" type="ORF">COJ15_22775</name>
</gene>